<organism evidence="2 3">
    <name type="scientific">Microlunatus aurantiacus</name>
    <dbReference type="NCBI Taxonomy" id="446786"/>
    <lineage>
        <taxon>Bacteria</taxon>
        <taxon>Bacillati</taxon>
        <taxon>Actinomycetota</taxon>
        <taxon>Actinomycetes</taxon>
        <taxon>Propionibacteriales</taxon>
        <taxon>Propionibacteriaceae</taxon>
        <taxon>Microlunatus</taxon>
    </lineage>
</organism>
<feature type="domain" description="Endonuclease/exonuclease/phosphatase" evidence="1">
    <location>
        <begin position="4"/>
        <end position="254"/>
    </location>
</feature>
<dbReference type="InterPro" id="IPR005135">
    <property type="entry name" value="Endo/exonuclease/phosphatase"/>
</dbReference>
<gene>
    <name evidence="2" type="ORF">GCM10022204_34290</name>
</gene>
<dbReference type="Proteomes" id="UP001500051">
    <property type="component" value="Unassembled WGS sequence"/>
</dbReference>
<dbReference type="RefSeq" id="WP_344813672.1">
    <property type="nucleotide sequence ID" value="NZ_BAAAYX010000014.1"/>
</dbReference>
<dbReference type="EMBL" id="BAAAYX010000014">
    <property type="protein sequence ID" value="GAA3712517.1"/>
    <property type="molecule type" value="Genomic_DNA"/>
</dbReference>
<dbReference type="Gene3D" id="3.60.10.10">
    <property type="entry name" value="Endonuclease/exonuclease/phosphatase"/>
    <property type="match status" value="1"/>
</dbReference>
<dbReference type="InterPro" id="IPR036691">
    <property type="entry name" value="Endo/exonu/phosph_ase_sf"/>
</dbReference>
<dbReference type="PANTHER" id="PTHR14859">
    <property type="entry name" value="CALCOFLUOR WHITE HYPERSENSITIVE PROTEIN PRECURSOR"/>
    <property type="match status" value="1"/>
</dbReference>
<protein>
    <submittedName>
        <fullName evidence="2">Endonuclease/exonuclease/phosphatase family protein</fullName>
    </submittedName>
</protein>
<evidence type="ECO:0000313" key="2">
    <source>
        <dbReference type="EMBL" id="GAA3712517.1"/>
    </source>
</evidence>
<dbReference type="SUPFAM" id="SSF56219">
    <property type="entry name" value="DNase I-like"/>
    <property type="match status" value="1"/>
</dbReference>
<comment type="caution">
    <text evidence="2">The sequence shown here is derived from an EMBL/GenBank/DDBJ whole genome shotgun (WGS) entry which is preliminary data.</text>
</comment>
<dbReference type="InterPro" id="IPR051916">
    <property type="entry name" value="GPI-anchor_lipid_remodeler"/>
</dbReference>
<dbReference type="GO" id="GO:0004519">
    <property type="term" value="F:endonuclease activity"/>
    <property type="evidence" value="ECO:0007669"/>
    <property type="project" value="UniProtKB-KW"/>
</dbReference>
<sequence length="262" mass="28668">MRLVTFNLWGGRSLTPRARTLAPRRRRPVDLDLLRQAVIELDPDVLALQEVDREQSRSHHADLAEVAAEAMGATDHRFVPTLAGTPGAMWAVSSPAHRASGEYGIALLSRLPVRRWQDISLPGLRPSFSVLLPVLRQQLTVGEEPRAAVVAHLDTPAGPLAVVNTHLTWIPGSGVRQLQEITSVLAEEPDPVLLTGDFNMWGSLPRRITGYRSLAEHLTYPAARPTRQLDHVLLRGDGPEVVASRAVRLAVSDHLALVVDLA</sequence>
<proteinExistence type="predicted"/>
<keyword evidence="3" id="KW-1185">Reference proteome</keyword>
<dbReference type="PANTHER" id="PTHR14859:SF15">
    <property type="entry name" value="ENDONUCLEASE_EXONUCLEASE_PHOSPHATASE DOMAIN-CONTAINING PROTEIN"/>
    <property type="match status" value="1"/>
</dbReference>
<keyword evidence="2" id="KW-0255">Endonuclease</keyword>
<reference evidence="3" key="1">
    <citation type="journal article" date="2019" name="Int. J. Syst. Evol. Microbiol.">
        <title>The Global Catalogue of Microorganisms (GCM) 10K type strain sequencing project: providing services to taxonomists for standard genome sequencing and annotation.</title>
        <authorList>
            <consortium name="The Broad Institute Genomics Platform"/>
            <consortium name="The Broad Institute Genome Sequencing Center for Infectious Disease"/>
            <person name="Wu L."/>
            <person name="Ma J."/>
        </authorList>
    </citation>
    <scope>NUCLEOTIDE SEQUENCE [LARGE SCALE GENOMIC DNA]</scope>
    <source>
        <strain evidence="3">JCM 16548</strain>
    </source>
</reference>
<dbReference type="Pfam" id="PF03372">
    <property type="entry name" value="Exo_endo_phos"/>
    <property type="match status" value="1"/>
</dbReference>
<evidence type="ECO:0000313" key="3">
    <source>
        <dbReference type="Proteomes" id="UP001500051"/>
    </source>
</evidence>
<name>A0ABP7E2I5_9ACTN</name>
<keyword evidence="2" id="KW-0378">Hydrolase</keyword>
<keyword evidence="2" id="KW-0540">Nuclease</keyword>
<accession>A0ABP7E2I5</accession>
<evidence type="ECO:0000259" key="1">
    <source>
        <dbReference type="Pfam" id="PF03372"/>
    </source>
</evidence>